<gene>
    <name evidence="3" type="ORF">E3U55_02650</name>
</gene>
<evidence type="ECO:0000256" key="1">
    <source>
        <dbReference type="ARBA" id="ARBA00022801"/>
    </source>
</evidence>
<dbReference type="PANTHER" id="PTHR43283">
    <property type="entry name" value="BETA-LACTAMASE-RELATED"/>
    <property type="match status" value="1"/>
</dbReference>
<dbReference type="OrthoDB" id="9770183at2"/>
<dbReference type="Pfam" id="PF00144">
    <property type="entry name" value="Beta-lactamase"/>
    <property type="match status" value="1"/>
</dbReference>
<organism evidence="3 4">
    <name type="scientific">Filobacillus milosensis</name>
    <dbReference type="NCBI Taxonomy" id="94137"/>
    <lineage>
        <taxon>Bacteria</taxon>
        <taxon>Bacillati</taxon>
        <taxon>Bacillota</taxon>
        <taxon>Bacilli</taxon>
        <taxon>Bacillales</taxon>
        <taxon>Bacillaceae</taxon>
        <taxon>Filobacillus</taxon>
    </lineage>
</organism>
<dbReference type="Proteomes" id="UP000297975">
    <property type="component" value="Unassembled WGS sequence"/>
</dbReference>
<evidence type="ECO:0000313" key="3">
    <source>
        <dbReference type="EMBL" id="TFB24414.1"/>
    </source>
</evidence>
<name>A0A4Y8IY10_9BACI</name>
<dbReference type="PANTHER" id="PTHR43283:SF11">
    <property type="entry name" value="BETA-LACTAMASE-RELATED DOMAIN-CONTAINING PROTEIN"/>
    <property type="match status" value="1"/>
</dbReference>
<dbReference type="GO" id="GO:0016787">
    <property type="term" value="F:hydrolase activity"/>
    <property type="evidence" value="ECO:0007669"/>
    <property type="project" value="UniProtKB-KW"/>
</dbReference>
<reference evidence="3 4" key="1">
    <citation type="submission" date="2019-03" db="EMBL/GenBank/DDBJ databases">
        <authorList>
            <person name="He R.-H."/>
        </authorList>
    </citation>
    <scope>NUCLEOTIDE SEQUENCE [LARGE SCALE GENOMIC DNA]</scope>
    <source>
        <strain evidence="4">SH 714</strain>
    </source>
</reference>
<sequence>MREQVIQFLEKEIDHEHIPGAVIYVSRGGQELLKEAVGYRTFFPEKTPMQMNQVFDVASLTKVVATLPAFFNLLEQGDIRLNDRVSYFIPEFATRGKEEITLFHLLTHTSGLPAHRPYFLEKLNREQVLFRICDEHLINSIGEKVVYCDLGYILLFEIIERVTGERFEVFTKKQIFEPLGMNETTFLPNYPKERYAPTEYSELLGEYKHHIVHDDNTEFMGGVSGHAGLYSTMEDLIKFTDMIEHNGWIHGNKFLSDASLNLSKMNHTPIDSLGRGLGWQLNTDLGAPCGSLFSKETYGHTGYTGTSFYMDPTDHLRVILLTNRVHFGRKDPIVRLRPRLHNLIKANV</sequence>
<dbReference type="SUPFAM" id="SSF56601">
    <property type="entry name" value="beta-lactamase/transpeptidase-like"/>
    <property type="match status" value="1"/>
</dbReference>
<keyword evidence="1 3" id="KW-0378">Hydrolase</keyword>
<dbReference type="InterPro" id="IPR012338">
    <property type="entry name" value="Beta-lactam/transpept-like"/>
</dbReference>
<feature type="domain" description="Beta-lactamase-related" evidence="2">
    <location>
        <begin position="8"/>
        <end position="331"/>
    </location>
</feature>
<evidence type="ECO:0000313" key="4">
    <source>
        <dbReference type="Proteomes" id="UP000297975"/>
    </source>
</evidence>
<dbReference type="InterPro" id="IPR001466">
    <property type="entry name" value="Beta-lactam-related"/>
</dbReference>
<dbReference type="AlphaFoldDB" id="A0A4Y8IY10"/>
<evidence type="ECO:0000259" key="2">
    <source>
        <dbReference type="Pfam" id="PF00144"/>
    </source>
</evidence>
<dbReference type="RefSeq" id="WP_134338772.1">
    <property type="nucleotide sequence ID" value="NZ_SOPW01000002.1"/>
</dbReference>
<dbReference type="EMBL" id="SOPW01000002">
    <property type="protein sequence ID" value="TFB24414.1"/>
    <property type="molecule type" value="Genomic_DNA"/>
</dbReference>
<proteinExistence type="predicted"/>
<accession>A0A4Y8IY10</accession>
<dbReference type="Gene3D" id="3.40.710.10">
    <property type="entry name" value="DD-peptidase/beta-lactamase superfamily"/>
    <property type="match status" value="1"/>
</dbReference>
<protein>
    <submittedName>
        <fullName evidence="3">Class A beta-lactamase-related serine hydrolase</fullName>
    </submittedName>
</protein>
<keyword evidence="4" id="KW-1185">Reference proteome</keyword>
<dbReference type="InterPro" id="IPR050789">
    <property type="entry name" value="Diverse_Enzym_Activities"/>
</dbReference>
<comment type="caution">
    <text evidence="3">The sequence shown here is derived from an EMBL/GenBank/DDBJ whole genome shotgun (WGS) entry which is preliminary data.</text>
</comment>